<feature type="compositionally biased region" description="Polar residues" evidence="1">
    <location>
        <begin position="859"/>
        <end position="872"/>
    </location>
</feature>
<feature type="compositionally biased region" description="Polar residues" evidence="1">
    <location>
        <begin position="734"/>
        <end position="745"/>
    </location>
</feature>
<name>A0A9W8MMU7_9AGAR</name>
<feature type="compositionally biased region" description="Basic residues" evidence="1">
    <location>
        <begin position="368"/>
        <end position="380"/>
    </location>
</feature>
<evidence type="ECO:0000256" key="2">
    <source>
        <dbReference type="SAM" id="Phobius"/>
    </source>
</evidence>
<organism evidence="3 4">
    <name type="scientific">Candolleomyces eurysporus</name>
    <dbReference type="NCBI Taxonomy" id="2828524"/>
    <lineage>
        <taxon>Eukaryota</taxon>
        <taxon>Fungi</taxon>
        <taxon>Dikarya</taxon>
        <taxon>Basidiomycota</taxon>
        <taxon>Agaricomycotina</taxon>
        <taxon>Agaricomycetes</taxon>
        <taxon>Agaricomycetidae</taxon>
        <taxon>Agaricales</taxon>
        <taxon>Agaricineae</taxon>
        <taxon>Psathyrellaceae</taxon>
        <taxon>Candolleomyces</taxon>
    </lineage>
</organism>
<dbReference type="EMBL" id="JANBPK010000721">
    <property type="protein sequence ID" value="KAJ2934254.1"/>
    <property type="molecule type" value="Genomic_DNA"/>
</dbReference>
<sequence length="1244" mass="130419">MDPETADILGQPTLPILEQIPETGSSISVRKWILVLGAFGVVYYIVMRIRLEVLMWKEKSAKLATRRKYGIPDHDRRPFNVAYTAAILANEEREKEERKKTFLRQPGAKPVQEAQSLNHRESHADQTFNPATGEQTIRLVLCKLSLILNNLSPFADDSDRYGTSTSLVLPGAYSSTPNPISSPTKPSAPPFAAYPSNKPGYANSFRARKASGQLYFDQNGNSRHAARNIVDLSSEGDARKRGYGEQGLDEAEFSKNPRVGGDQFIDGDEEPQWDDFETALSHQRGAKRVFGDEDSGAEGSRDKRARKVSLDKSGRVVYASEGMDVDDEMYDDVPDLLSPVRGKKRDRAEAGSTFGGDDSDSSQENEKHRQRRRKRRTVAKRKSDTGLLNGNKRDRDMDVDEEMGTPGRSRHHKKGKRHSIAHHRDGHNSDNSDVSIDDSLASSTRSRHRRVGEEWESNGIRYKITRNGQRLRQALVKRARNKFVMPQDSLHPDKDENLEVYVECWLTEEEYQDAKINMRLAWQDSPKGSAEPENLSVKIPQPKATPTRPVGKDLLWSSTVSTPTHSPATGSPLDGPVDFPILRPKGLRNPARYSLGSQTGLRNNPFEKQSSITTKRIASASYLNQAIHGGLSDSTNTRPRNLSKWERQEIEAEAITKLRAMKRAEDDAKAREEKEKADKLEKERLERERLLKEKLEKERLEKERLEKEKQEREKREKEAAAVAAAAAAPKIPSITVTQPSESSTPVAGPAPSGFSFTPPTAPSTTAAPAPAAPKPGGEALTATFFAPPKTATTPTAATPSPLFVPPKTEGAAQPAASQNPFSFKTPGAPASATTPTATTAPFSFAATTNAISKPAATSPFGQPSATTSQASATEKKPTFSFNAPATGGSVFAPNPSQPAATSTAAPSTAPKFNFFGGSNKASDAKPAETQQPAAATGGVFSFGKPAATAAPAAEPAKNATATTTTGTTSAPKFSFGATPNTATTTTTPAFGSTTSAASPFGAAPSTSSSTTATAGSAFGQTPSSLSSAFGPVKPATNGAPSSIFGGASTATNGAAASSTTPGKLSFGFGAPATGGDKGKTPVTPTSNKPAAAFGGFGGASTTNGAGSAFGAGAGTGSSVFGKPAESSTTTGAASKPSFSFGTPVAASSSTTPTPATETPKAGFSFAPSAATTTTPAGTPATGGTGTFSFAFGTKAPAAGGATGGGVFGGASAQPATPAAFGFGTPAAGSTTPAGTPAAFTFGKP</sequence>
<feature type="compositionally biased region" description="Acidic residues" evidence="1">
    <location>
        <begin position="323"/>
        <end position="334"/>
    </location>
</feature>
<dbReference type="OrthoDB" id="9451547at2759"/>
<feature type="region of interest" description="Disordered" evidence="1">
    <location>
        <begin position="693"/>
        <end position="837"/>
    </location>
</feature>
<feature type="non-terminal residue" evidence="3">
    <location>
        <position position="1244"/>
    </location>
</feature>
<gene>
    <name evidence="3" type="ORF">H1R20_g2840</name>
</gene>
<feature type="transmembrane region" description="Helical" evidence="2">
    <location>
        <begin position="32"/>
        <end position="51"/>
    </location>
</feature>
<evidence type="ECO:0000313" key="4">
    <source>
        <dbReference type="Proteomes" id="UP001140091"/>
    </source>
</evidence>
<feature type="compositionally biased region" description="Low complexity" evidence="1">
    <location>
        <begin position="1209"/>
        <end position="1244"/>
    </location>
</feature>
<feature type="compositionally biased region" description="Low complexity" evidence="1">
    <location>
        <begin position="828"/>
        <end position="837"/>
    </location>
</feature>
<feature type="compositionally biased region" description="Low complexity" evidence="1">
    <location>
        <begin position="945"/>
        <end position="1019"/>
    </location>
</feature>
<proteinExistence type="predicted"/>
<feature type="region of interest" description="Disordered" evidence="1">
    <location>
        <begin position="280"/>
        <end position="446"/>
    </location>
</feature>
<feature type="compositionally biased region" description="Low complexity" evidence="1">
    <location>
        <begin position="781"/>
        <end position="801"/>
    </location>
</feature>
<comment type="caution">
    <text evidence="3">The sequence shown here is derived from an EMBL/GenBank/DDBJ whole genome shotgun (WGS) entry which is preliminary data.</text>
</comment>
<feature type="compositionally biased region" description="Low complexity" evidence="1">
    <location>
        <begin position="892"/>
        <end position="910"/>
    </location>
</feature>
<feature type="region of interest" description="Disordered" evidence="1">
    <location>
        <begin position="1142"/>
        <end position="1181"/>
    </location>
</feature>
<reference evidence="3" key="1">
    <citation type="submission" date="2022-06" db="EMBL/GenBank/DDBJ databases">
        <title>Genome Sequence of Candolleomyces eurysporus.</title>
        <authorList>
            <person name="Buettner E."/>
        </authorList>
    </citation>
    <scope>NUCLEOTIDE SEQUENCE</scope>
    <source>
        <strain evidence="3">VTCC 930004</strain>
    </source>
</reference>
<accession>A0A9W8MMU7</accession>
<feature type="region of interest" description="Disordered" evidence="1">
    <location>
        <begin position="526"/>
        <end position="550"/>
    </location>
</feature>
<feature type="region of interest" description="Disordered" evidence="1">
    <location>
        <begin position="1200"/>
        <end position="1244"/>
    </location>
</feature>
<dbReference type="Proteomes" id="UP001140091">
    <property type="component" value="Unassembled WGS sequence"/>
</dbReference>
<feature type="region of interest" description="Disordered" evidence="1">
    <location>
        <begin position="853"/>
        <end position="1032"/>
    </location>
</feature>
<keyword evidence="2" id="KW-0812">Transmembrane</keyword>
<dbReference type="AlphaFoldDB" id="A0A9W8MMU7"/>
<evidence type="ECO:0000256" key="1">
    <source>
        <dbReference type="SAM" id="MobiDB-lite"/>
    </source>
</evidence>
<evidence type="ECO:0000313" key="3">
    <source>
        <dbReference type="EMBL" id="KAJ2934254.1"/>
    </source>
</evidence>
<feature type="compositionally biased region" description="Basic and acidic residues" evidence="1">
    <location>
        <begin position="693"/>
        <end position="719"/>
    </location>
</feature>
<keyword evidence="2" id="KW-1133">Transmembrane helix</keyword>
<keyword evidence="2" id="KW-0472">Membrane</keyword>
<feature type="compositionally biased region" description="Polar residues" evidence="1">
    <location>
        <begin position="173"/>
        <end position="185"/>
    </location>
</feature>
<keyword evidence="4" id="KW-1185">Reference proteome</keyword>
<protein>
    <submittedName>
        <fullName evidence="3">Uncharacterized protein</fullName>
    </submittedName>
</protein>
<feature type="region of interest" description="Disordered" evidence="1">
    <location>
        <begin position="96"/>
        <end position="129"/>
    </location>
</feature>
<feature type="compositionally biased region" description="Basic residues" evidence="1">
    <location>
        <begin position="408"/>
        <end position="421"/>
    </location>
</feature>
<dbReference type="CDD" id="cd22265">
    <property type="entry name" value="UDM1_RNF168"/>
    <property type="match status" value="1"/>
</dbReference>
<feature type="region of interest" description="Disordered" evidence="1">
    <location>
        <begin position="173"/>
        <end position="195"/>
    </location>
</feature>
<feature type="compositionally biased region" description="Low complexity" evidence="1">
    <location>
        <begin position="1142"/>
        <end position="1179"/>
    </location>
</feature>
<feature type="region of interest" description="Disordered" evidence="1">
    <location>
        <begin position="227"/>
        <end position="260"/>
    </location>
</feature>